<keyword evidence="3" id="KW-0255">Endonuclease</keyword>
<dbReference type="PANTHER" id="PTHR38814:SF1">
    <property type="entry name" value="ENDONUCLEASE NUCS"/>
    <property type="match status" value="1"/>
</dbReference>
<dbReference type="Gene3D" id="3.40.1350.10">
    <property type="match status" value="1"/>
</dbReference>
<dbReference type="InterPro" id="IPR002793">
    <property type="entry name" value="Endonuclease_NucS"/>
</dbReference>
<feature type="domain" description="Endonuclease NucS C-terminal" evidence="2">
    <location>
        <begin position="9"/>
        <end position="100"/>
    </location>
</feature>
<sequence length="513" mass="57360">MVQTPPFRETELRRFVAAHLDLIEPGMTLVAEEYPLQNQHGSGGFVDILARDASGDLVVIELKRSDQSARQALHELEKYVALLTADRGIRVDRMRCILLSTEWRELLVPFARFVKHVDFYVVGRRLVIGSDRRPVASEVVELPTLTTGLETCPFQLHLLYETREQRDEFARVIPDALERISVEDFITFNLDLGVPEDHVLYPHGTALVLATFSEAMRDHIRSLFPELCDDEPASLWWHEQVVQSEVVAAGETGESRVLLPSDSEAYAKWELSGLVGHGRYADSVVWPEAQLKAVVEADGEALSASFRRTVAVANRPAWQRMRRTLDGLVEGCGGWPDSIAALLDELEFRPNAQLSITAYAPADILRSLEAIVRYRSPAYMPQVLIEWRDGPRHGVIGGRLTWDGTTRVRTLQETVGAIFEDFSDYVFASSVGATREYETQMVGLHGLHYDLVESSGNDDDIAPQPLSRVSLINGELVRTPLSSDEPEANDFIAAHQDYLALLVAAFEASTARR</sequence>
<dbReference type="InterPro" id="IPR011856">
    <property type="entry name" value="tRNA_endonuc-like_dom_sf"/>
</dbReference>
<dbReference type="RefSeq" id="WP_310537440.1">
    <property type="nucleotide sequence ID" value="NZ_BAAAOC010000073.1"/>
</dbReference>
<keyword evidence="3" id="KW-0378">Hydrolase</keyword>
<dbReference type="PANTHER" id="PTHR38814">
    <property type="entry name" value="ENDONUCLEASE NUCS"/>
    <property type="match status" value="1"/>
</dbReference>
<comment type="caution">
    <text evidence="3">The sequence shown here is derived from an EMBL/GenBank/DDBJ whole genome shotgun (WGS) entry which is preliminary data.</text>
</comment>
<dbReference type="EMBL" id="JAVKGT010000017">
    <property type="protein sequence ID" value="MDR5712060.1"/>
    <property type="molecule type" value="Genomic_DNA"/>
</dbReference>
<dbReference type="Proteomes" id="UP001260872">
    <property type="component" value="Unassembled WGS sequence"/>
</dbReference>
<protein>
    <submittedName>
        <fullName evidence="3">Endonuclease NucS</fullName>
    </submittedName>
</protein>
<evidence type="ECO:0000256" key="1">
    <source>
        <dbReference type="ARBA" id="ARBA00023125"/>
    </source>
</evidence>
<keyword evidence="4" id="KW-1185">Reference proteome</keyword>
<dbReference type="GO" id="GO:0004519">
    <property type="term" value="F:endonuclease activity"/>
    <property type="evidence" value="ECO:0007669"/>
    <property type="project" value="UniProtKB-KW"/>
</dbReference>
<keyword evidence="1" id="KW-0238">DNA-binding</keyword>
<reference evidence="4" key="1">
    <citation type="submission" date="2023-07" db="EMBL/GenBank/DDBJ databases">
        <title>Description of three actinobacteria isolated from air of manufacturing shop in a pharmaceutical factory.</title>
        <authorList>
            <person name="Zhang D.-F."/>
        </authorList>
    </citation>
    <scope>NUCLEOTIDE SEQUENCE [LARGE SCALE GENOMIC DNA]</scope>
    <source>
        <strain evidence="4">CCTCC AB 207010</strain>
    </source>
</reference>
<keyword evidence="3" id="KW-0540">Nuclease</keyword>
<proteinExistence type="predicted"/>
<organism evidence="3 4">
    <name type="scientific">Nesterenkonia flava</name>
    <dbReference type="NCBI Taxonomy" id="469799"/>
    <lineage>
        <taxon>Bacteria</taxon>
        <taxon>Bacillati</taxon>
        <taxon>Actinomycetota</taxon>
        <taxon>Actinomycetes</taxon>
        <taxon>Micrococcales</taxon>
        <taxon>Micrococcaceae</taxon>
        <taxon>Nesterenkonia</taxon>
    </lineage>
</organism>
<name>A0ABU1FTR9_9MICC</name>
<dbReference type="Pfam" id="PF01939">
    <property type="entry name" value="NucS_C"/>
    <property type="match status" value="1"/>
</dbReference>
<gene>
    <name evidence="3" type="ORF">RH857_07950</name>
</gene>
<accession>A0ABU1FTR9</accession>
<evidence type="ECO:0000313" key="4">
    <source>
        <dbReference type="Proteomes" id="UP001260872"/>
    </source>
</evidence>
<dbReference type="InterPro" id="IPR048301">
    <property type="entry name" value="NucS_C"/>
</dbReference>
<evidence type="ECO:0000313" key="3">
    <source>
        <dbReference type="EMBL" id="MDR5712060.1"/>
    </source>
</evidence>
<evidence type="ECO:0000259" key="2">
    <source>
        <dbReference type="Pfam" id="PF01939"/>
    </source>
</evidence>